<evidence type="ECO:0000313" key="1">
    <source>
        <dbReference type="EMBL" id="MCE8019897.1"/>
    </source>
</evidence>
<proteinExistence type="predicted"/>
<dbReference type="EMBL" id="JABFTT010000004">
    <property type="protein sequence ID" value="MCE8019897.1"/>
    <property type="molecule type" value="Genomic_DNA"/>
</dbReference>
<name>A0ABS9ADU4_9GAMM</name>
<dbReference type="Proteomes" id="UP001320122">
    <property type="component" value="Unassembled WGS sequence"/>
</dbReference>
<dbReference type="RefSeq" id="WP_234273258.1">
    <property type="nucleotide sequence ID" value="NZ_JABFTT010000004.1"/>
</dbReference>
<evidence type="ECO:0000313" key="2">
    <source>
        <dbReference type="Proteomes" id="UP001320122"/>
    </source>
</evidence>
<comment type="caution">
    <text evidence="1">The sequence shown here is derived from an EMBL/GenBank/DDBJ whole genome shotgun (WGS) entry which is preliminary data.</text>
</comment>
<gene>
    <name evidence="1" type="ORF">HOP51_07180</name>
</gene>
<keyword evidence="2" id="KW-1185">Reference proteome</keyword>
<reference evidence="1 2" key="1">
    <citation type="journal article" date="2021" name="Front. Microbiol.">
        <title>Aerobic Denitrification and Heterotrophic Sulfur Oxidation in the Genus Halomonas Revealed by Six Novel Species Characterizations and Genome-Based Analysis.</title>
        <authorList>
            <person name="Wang L."/>
            <person name="Shao Z."/>
        </authorList>
    </citation>
    <scope>NUCLEOTIDE SEQUENCE [LARGE SCALE GENOMIC DNA]</scope>
    <source>
        <strain evidence="1 2">MCCC 1A11036</strain>
    </source>
</reference>
<protein>
    <submittedName>
        <fullName evidence="1">Uncharacterized protein</fullName>
    </submittedName>
</protein>
<accession>A0ABS9ADU4</accession>
<organism evidence="1 2">
    <name type="scientific">Billgrantia zhangzhouensis</name>
    <dbReference type="NCBI Taxonomy" id="2733481"/>
    <lineage>
        <taxon>Bacteria</taxon>
        <taxon>Pseudomonadati</taxon>
        <taxon>Pseudomonadota</taxon>
        <taxon>Gammaproteobacteria</taxon>
        <taxon>Oceanospirillales</taxon>
        <taxon>Halomonadaceae</taxon>
        <taxon>Billgrantia</taxon>
    </lineage>
</organism>
<sequence length="76" mass="8762">MNETEYRRVIDELQAVLDATRATMARFEATGMDEQMSKDYAKLEVLATQVVKEQRRYVLQMLDISESPNPILPESP</sequence>